<dbReference type="Gene3D" id="3.40.50.1390">
    <property type="entry name" value="Resolvase, N-terminal catalytic domain"/>
    <property type="match status" value="1"/>
</dbReference>
<evidence type="ECO:0000259" key="1">
    <source>
        <dbReference type="PROSITE" id="PS51736"/>
    </source>
</evidence>
<protein>
    <submittedName>
        <fullName evidence="3">Serine integrase</fullName>
    </submittedName>
</protein>
<accession>A0A2H4PGH2</accession>
<organism evidence="3 4">
    <name type="scientific">Streptomyces phage Alsaber</name>
    <dbReference type="NCBI Taxonomy" id="2053672"/>
    <lineage>
        <taxon>Viruses</taxon>
        <taxon>Duplodnaviria</taxon>
        <taxon>Heunggongvirae</taxon>
        <taxon>Uroviricota</taxon>
        <taxon>Caudoviricetes</taxon>
        <taxon>Arquatrovirinae</taxon>
        <taxon>Camvirus</taxon>
        <taxon>Camvirus alsaber</taxon>
    </lineage>
</organism>
<evidence type="ECO:0000259" key="2">
    <source>
        <dbReference type="PROSITE" id="PS51737"/>
    </source>
</evidence>
<dbReference type="EMBL" id="MG298964">
    <property type="protein sequence ID" value="ATW61326.1"/>
    <property type="molecule type" value="Genomic_DNA"/>
</dbReference>
<dbReference type="PANTHER" id="PTHR30461">
    <property type="entry name" value="DNA-INVERTASE FROM LAMBDOID PROPHAGE"/>
    <property type="match status" value="1"/>
</dbReference>
<sequence length="472" mass="51644">MGKRAVIYTRVSRDDTGEGQSNQRQETECRRLTDYRRMDVVAVEADISISASKGLERPAWLRVLGMVERGEVDYVIAYHMDRVTRSMTELEQLIEMCLKYEVGLATVSGDIDLTTDVGRMVARIIGAVARAEVERKAARQKLANAQRAAEGKPHVAGVRPFGYADDHRQVITIEAQAIRAAAEAALAGESMIGIAESWDQAGLHSARARRGHDKGSRPTKAGWSARGVRNVLVNPRYAGIRLYNGERVGQGDWEPILDVETHLRLVEKLTDPSRRKGTVKAGRTPTSLLTAIARCSVCEGTVRASSVRGRLTYSCRNSHAHVDREVADLMTQEWVIDRLAQPEVLAKLAPSGDDRVDQAKAVVEKRREALKTYARLLATGAMDEEQFIEASAVARREVEEAEAILSQAGTGDLLAGLDVGSDAVGPQFLALSLARQRGIVERLVDVTLLPASKARKVVTPEAERVVLADRAA</sequence>
<dbReference type="PANTHER" id="PTHR30461:SF23">
    <property type="entry name" value="DNA RECOMBINASE-RELATED"/>
    <property type="match status" value="1"/>
</dbReference>
<reference evidence="3 4" key="1">
    <citation type="submission" date="2017-10" db="EMBL/GenBank/DDBJ databases">
        <authorList>
            <person name="Sulaiman A."/>
            <person name="Sivoravong A."/>
            <person name="Swapan B."/>
            <person name="Layton S.R."/>
            <person name="Kim T."/>
            <person name="Hughes L.E."/>
            <person name="Garlena R.A."/>
            <person name="Russell D.A."/>
            <person name="Pope W.H."/>
            <person name="Jacobs-Sera D."/>
            <person name="Hendrix R.W."/>
            <person name="Hatfull G.F."/>
        </authorList>
    </citation>
    <scope>NUCLEOTIDE SEQUENCE [LARGE SCALE GENOMIC DNA]</scope>
</reference>
<dbReference type="InterPro" id="IPR006119">
    <property type="entry name" value="Resolv_N"/>
</dbReference>
<keyword evidence="4" id="KW-1185">Reference proteome</keyword>
<evidence type="ECO:0000313" key="3">
    <source>
        <dbReference type="EMBL" id="ATW61326.1"/>
    </source>
</evidence>
<proteinExistence type="predicted"/>
<feature type="domain" description="Resolvase/invertase-type recombinase catalytic" evidence="1">
    <location>
        <begin position="4"/>
        <end position="151"/>
    </location>
</feature>
<dbReference type="GO" id="GO:0003677">
    <property type="term" value="F:DNA binding"/>
    <property type="evidence" value="ECO:0007669"/>
    <property type="project" value="InterPro"/>
</dbReference>
<dbReference type="Proteomes" id="UP000240486">
    <property type="component" value="Segment"/>
</dbReference>
<dbReference type="InterPro" id="IPR050639">
    <property type="entry name" value="SSR_resolvase"/>
</dbReference>
<dbReference type="Pfam" id="PF00239">
    <property type="entry name" value="Resolvase"/>
    <property type="match status" value="1"/>
</dbReference>
<dbReference type="Pfam" id="PF07508">
    <property type="entry name" value="Recombinase"/>
    <property type="match status" value="1"/>
</dbReference>
<name>A0A2H4PGH2_9CAUD</name>
<evidence type="ECO:0000313" key="4">
    <source>
        <dbReference type="Proteomes" id="UP000240486"/>
    </source>
</evidence>
<dbReference type="InterPro" id="IPR036162">
    <property type="entry name" value="Resolvase-like_N_sf"/>
</dbReference>
<dbReference type="PROSITE" id="PS51737">
    <property type="entry name" value="RECOMBINASE_DNA_BIND"/>
    <property type="match status" value="1"/>
</dbReference>
<dbReference type="GO" id="GO:0000150">
    <property type="term" value="F:DNA strand exchange activity"/>
    <property type="evidence" value="ECO:0007669"/>
    <property type="project" value="InterPro"/>
</dbReference>
<feature type="domain" description="Recombinase" evidence="2">
    <location>
        <begin position="160"/>
        <end position="275"/>
    </location>
</feature>
<dbReference type="InterPro" id="IPR038109">
    <property type="entry name" value="DNA_bind_recomb_sf"/>
</dbReference>
<dbReference type="SUPFAM" id="SSF53041">
    <property type="entry name" value="Resolvase-like"/>
    <property type="match status" value="1"/>
</dbReference>
<gene>
    <name evidence="3" type="ORF">SEA_ALSABER_52</name>
</gene>
<dbReference type="SMART" id="SM00857">
    <property type="entry name" value="Resolvase"/>
    <property type="match status" value="1"/>
</dbReference>
<dbReference type="PROSITE" id="PS51736">
    <property type="entry name" value="RECOMBINASES_3"/>
    <property type="match status" value="1"/>
</dbReference>
<dbReference type="InterPro" id="IPR011109">
    <property type="entry name" value="DNA_bind_recombinase_dom"/>
</dbReference>
<dbReference type="CDD" id="cd00338">
    <property type="entry name" value="Ser_Recombinase"/>
    <property type="match status" value="1"/>
</dbReference>
<dbReference type="Gene3D" id="3.90.1750.20">
    <property type="entry name" value="Putative Large Serine Recombinase, Chain B, Domain 2"/>
    <property type="match status" value="1"/>
</dbReference>